<keyword evidence="7" id="KW-1185">Reference proteome</keyword>
<proteinExistence type="predicted"/>
<dbReference type="InterPro" id="IPR010071">
    <property type="entry name" value="AA_adenyl_dom"/>
</dbReference>
<dbReference type="GO" id="GO:0009239">
    <property type="term" value="P:enterobactin biosynthetic process"/>
    <property type="evidence" value="ECO:0007669"/>
    <property type="project" value="TreeGrafter"/>
</dbReference>
<dbReference type="CDD" id="cd19531">
    <property type="entry name" value="LCL_NRPS-like"/>
    <property type="match status" value="1"/>
</dbReference>
<dbReference type="Pfam" id="PF00501">
    <property type="entry name" value="AMP-binding"/>
    <property type="match status" value="1"/>
</dbReference>
<dbReference type="InterPro" id="IPR009081">
    <property type="entry name" value="PP-bd_ACP"/>
</dbReference>
<dbReference type="InterPro" id="IPR042099">
    <property type="entry name" value="ANL_N_sf"/>
</dbReference>
<evidence type="ECO:0000259" key="5">
    <source>
        <dbReference type="PROSITE" id="PS50075"/>
    </source>
</evidence>
<dbReference type="Gene3D" id="1.10.1200.10">
    <property type="entry name" value="ACP-like"/>
    <property type="match status" value="1"/>
</dbReference>
<keyword evidence="2" id="KW-0596">Phosphopantetheine</keyword>
<evidence type="ECO:0000256" key="2">
    <source>
        <dbReference type="ARBA" id="ARBA00022450"/>
    </source>
</evidence>
<dbReference type="Gene3D" id="3.40.50.12780">
    <property type="entry name" value="N-terminal domain of ligase-like"/>
    <property type="match status" value="1"/>
</dbReference>
<dbReference type="Gene3D" id="3.30.300.30">
    <property type="match status" value="1"/>
</dbReference>
<dbReference type="InterPro" id="IPR023213">
    <property type="entry name" value="CAT-like_dom_sf"/>
</dbReference>
<dbReference type="NCBIfam" id="TIGR01733">
    <property type="entry name" value="AA-adenyl-dom"/>
    <property type="match status" value="1"/>
</dbReference>
<name>A0A937JKN6_9ACTN</name>
<dbReference type="PANTHER" id="PTHR45527:SF1">
    <property type="entry name" value="FATTY ACID SYNTHASE"/>
    <property type="match status" value="1"/>
</dbReference>
<dbReference type="SUPFAM" id="SSF47336">
    <property type="entry name" value="ACP-like"/>
    <property type="match status" value="1"/>
</dbReference>
<gene>
    <name evidence="6" type="ORF">JK359_12135</name>
</gene>
<dbReference type="InterPro" id="IPR020806">
    <property type="entry name" value="PKS_PP-bd"/>
</dbReference>
<comment type="cofactor">
    <cofactor evidence="1">
        <name>pantetheine 4'-phosphate</name>
        <dbReference type="ChEBI" id="CHEBI:47942"/>
    </cofactor>
</comment>
<dbReference type="Proteomes" id="UP000661858">
    <property type="component" value="Unassembled WGS sequence"/>
</dbReference>
<dbReference type="InterPro" id="IPR020845">
    <property type="entry name" value="AMP-binding_CS"/>
</dbReference>
<dbReference type="SUPFAM" id="SSF56801">
    <property type="entry name" value="Acetyl-CoA synthetase-like"/>
    <property type="match status" value="1"/>
</dbReference>
<dbReference type="Gene3D" id="3.30.559.30">
    <property type="entry name" value="Nonribosomal peptide synthetase, condensation domain"/>
    <property type="match status" value="2"/>
</dbReference>
<evidence type="ECO:0000313" key="6">
    <source>
        <dbReference type="EMBL" id="MBL1082719.1"/>
    </source>
</evidence>
<feature type="domain" description="Carrier" evidence="5">
    <location>
        <begin position="731"/>
        <end position="807"/>
    </location>
</feature>
<dbReference type="Gene3D" id="3.30.559.10">
    <property type="entry name" value="Chloramphenicol acetyltransferase-like domain"/>
    <property type="match status" value="1"/>
</dbReference>
<dbReference type="GO" id="GO:0047527">
    <property type="term" value="F:2,3-dihydroxybenzoate-serine ligase activity"/>
    <property type="evidence" value="ECO:0007669"/>
    <property type="project" value="TreeGrafter"/>
</dbReference>
<dbReference type="SUPFAM" id="SSF52777">
    <property type="entry name" value="CoA-dependent acyltransferases"/>
    <property type="match status" value="2"/>
</dbReference>
<protein>
    <submittedName>
        <fullName evidence="6">Amino acid adenylation domain-containing protein</fullName>
    </submittedName>
</protein>
<dbReference type="Pfam" id="PF00668">
    <property type="entry name" value="Condensation"/>
    <property type="match status" value="1"/>
</dbReference>
<dbReference type="PROSITE" id="PS50075">
    <property type="entry name" value="CARRIER"/>
    <property type="match status" value="1"/>
</dbReference>
<dbReference type="SMART" id="SM00823">
    <property type="entry name" value="PKS_PP"/>
    <property type="match status" value="1"/>
</dbReference>
<dbReference type="GO" id="GO:0005829">
    <property type="term" value="C:cytosol"/>
    <property type="evidence" value="ECO:0007669"/>
    <property type="project" value="TreeGrafter"/>
</dbReference>
<dbReference type="InterPro" id="IPR045851">
    <property type="entry name" value="AMP-bd_C_sf"/>
</dbReference>
<comment type="caution">
    <text evidence="6">The sequence shown here is derived from an EMBL/GenBank/DDBJ whole genome shotgun (WGS) entry which is preliminary data.</text>
</comment>
<evidence type="ECO:0000256" key="4">
    <source>
        <dbReference type="SAM" id="MobiDB-lite"/>
    </source>
</evidence>
<evidence type="ECO:0000313" key="7">
    <source>
        <dbReference type="Proteomes" id="UP000661858"/>
    </source>
</evidence>
<sequence>MSREDLFPAGGATVTAPGAVVVPPARAAVLRHLAGDDPTGLHLLLIAATRLAMARFGAAKDLAVLCPAPGMSSGEVLLRTVLGPDTKVSDFLQELHRDLAEASALPWQDRAALIARLDAVGEADGSAVAQLAVAWGEAQLTAPAEMLVHGQLAADGGIRLQVVGSDGKVPAVGADLPRCLAATLDAIAADPYRTAAEIDPLSPGQRAELEAWSGLPLLAAFPPRTLTDLADASAGRWPDRVAVVESGLSWTHGELATRSHRVARHLTDKYGIRPGDRVAVAVPRGGDLILATLAVLRAGAVYVPIDPRHPAARVQHLIDSSAACLVIGDVTTGDSRLPVLSALELRAASEAAGEPAAASPLPGPRPQDDAVVFFTSGSTGLPKPVVLRHDQIAHHVVMSADLLGVDESLRCALLSAISADPTAFQIFLAVAVGGALVAIGAPDELDPLTFWDRIREYEVTMVNCVPSLLSTMLEVLPPDAGLELPYLVLGSDTIPRGLLDRTRGRLRIGTFVNVYGPTETTMSCTTFHCSGGEAVSLSAVPIGRPNPGFGVLVLTSSGDLAPVGVPGEIYVVGPAVAAGGYLGVPEATAMRFVDCPIPGLGRAFRTGDLARWNVEGTLHFLGRNDDQVKLHGNRVEPGEVEQTLVGLDGVREAVVLPRPVGVNGVVLGAWYTADGDVEPETVRAALAELLPAHMVPRLLRQVGELPRTPHGKIDRLALATESAPEAEGTWIPVDDADHAVAAAWETVFGHPPQSADEDFFEAGGHSLTAAQLVGVLCTDPAAQGLSIRQVFSARSPRALAEALREMPARDPEPNPTGTPAPAGGRPSRWPATNAQARLWLLESLDEEEVRTYNMVEAYQLTRALDPAALEAAVGYLTDRHEALRTVFEMSAEQGSSELWQVVRPAGRLRVRPRLQRVSPDTFDEALAKARAEEARWRFDLAAGPLFRLRCLTTTGRPPVLLLNVHHAVNDAWSYSVLMHDLLTAARAFERGERPRLPEVAGYVAHAAALDTRLSGSQGEEHARYWRAALADLPPAPALPGDLVPGPRRTNAGGFARVVLDERATEGVRALAVRTGATPFMVYTAAVRALLYRLTGAVDMSLGTVSAGRPTPDLAHEAGLFVNTVVLRTVLNPSAGFSRLVEDCVRTALDAQEHEEYPFDRLVRDLGLPRDQGRNPLFDVLVETVVSGTAGMAPSDGGETVHHLPADDQVSDFDLSFSFLIPPPASSECAEVWVGHRRDLFTWECATQLGERLGALLTELLAAPDAPLTAAP</sequence>
<keyword evidence="3" id="KW-0597">Phosphoprotein</keyword>
<dbReference type="InterPro" id="IPR000873">
    <property type="entry name" value="AMP-dep_synth/lig_dom"/>
</dbReference>
<dbReference type="GO" id="GO:0008610">
    <property type="term" value="P:lipid biosynthetic process"/>
    <property type="evidence" value="ECO:0007669"/>
    <property type="project" value="UniProtKB-ARBA"/>
</dbReference>
<dbReference type="PANTHER" id="PTHR45527">
    <property type="entry name" value="NONRIBOSOMAL PEPTIDE SYNTHETASE"/>
    <property type="match status" value="1"/>
</dbReference>
<dbReference type="CDD" id="cd05930">
    <property type="entry name" value="A_NRPS"/>
    <property type="match status" value="1"/>
</dbReference>
<accession>A0A937JKN6</accession>
<dbReference type="InterPro" id="IPR001242">
    <property type="entry name" value="Condensation_dom"/>
</dbReference>
<dbReference type="RefSeq" id="WP_201834895.1">
    <property type="nucleotide sequence ID" value="NZ_JAERRK010000005.1"/>
</dbReference>
<dbReference type="GO" id="GO:0043041">
    <property type="term" value="P:amino acid activation for nonribosomal peptide biosynthetic process"/>
    <property type="evidence" value="ECO:0007669"/>
    <property type="project" value="TreeGrafter"/>
</dbReference>
<dbReference type="GO" id="GO:0009366">
    <property type="term" value="C:enterobactin synthetase complex"/>
    <property type="evidence" value="ECO:0007669"/>
    <property type="project" value="TreeGrafter"/>
</dbReference>
<dbReference type="PROSITE" id="PS00455">
    <property type="entry name" value="AMP_BINDING"/>
    <property type="match status" value="1"/>
</dbReference>
<feature type="region of interest" description="Disordered" evidence="4">
    <location>
        <begin position="804"/>
        <end position="829"/>
    </location>
</feature>
<reference evidence="6" key="1">
    <citation type="submission" date="2021-01" db="EMBL/GenBank/DDBJ databases">
        <title>WGS of actinomycetes isolated from Thailand.</title>
        <authorList>
            <person name="Thawai C."/>
        </authorList>
    </citation>
    <scope>NUCLEOTIDE SEQUENCE</scope>
    <source>
        <strain evidence="6">RCU-197</strain>
    </source>
</reference>
<dbReference type="Pfam" id="PF00550">
    <property type="entry name" value="PP-binding"/>
    <property type="match status" value="1"/>
</dbReference>
<organism evidence="6 7">
    <name type="scientific">Streptomyces actinomycinicus</name>
    <dbReference type="NCBI Taxonomy" id="1695166"/>
    <lineage>
        <taxon>Bacteria</taxon>
        <taxon>Bacillati</taxon>
        <taxon>Actinomycetota</taxon>
        <taxon>Actinomycetes</taxon>
        <taxon>Kitasatosporales</taxon>
        <taxon>Streptomycetaceae</taxon>
        <taxon>Streptomyces</taxon>
    </lineage>
</organism>
<dbReference type="InterPro" id="IPR036736">
    <property type="entry name" value="ACP-like_sf"/>
</dbReference>
<dbReference type="Pfam" id="PF13193">
    <property type="entry name" value="AMP-binding_C"/>
    <property type="match status" value="1"/>
</dbReference>
<evidence type="ECO:0000256" key="3">
    <source>
        <dbReference type="ARBA" id="ARBA00022553"/>
    </source>
</evidence>
<dbReference type="AlphaFoldDB" id="A0A937JKN6"/>
<dbReference type="GO" id="GO:0031177">
    <property type="term" value="F:phosphopantetheine binding"/>
    <property type="evidence" value="ECO:0007669"/>
    <property type="project" value="InterPro"/>
</dbReference>
<dbReference type="InterPro" id="IPR025110">
    <property type="entry name" value="AMP-bd_C"/>
</dbReference>
<dbReference type="EMBL" id="JAERRK010000005">
    <property type="protein sequence ID" value="MBL1082719.1"/>
    <property type="molecule type" value="Genomic_DNA"/>
</dbReference>
<evidence type="ECO:0000256" key="1">
    <source>
        <dbReference type="ARBA" id="ARBA00001957"/>
    </source>
</evidence>